<sequence>MDIRRKASKIEISRKISGEKAYIFGGVKSERGNLRSIEGCMDRPEKSVQRQHGFSAYDELLPFLEPHSLTVVSHGPISPRYLRIRKVALHRKKFANNKSPKSYSLYNYPFAFQVWAYEIVSSVSGWVANDKRAYLDRSLETPMTKGYEEGCMTLLLIMLSMLLHPLMSIAPLLLLMSSIPLSLLVKHLRLLEGKLDRMDEFLDQMQSSITAELSTIKELLVLLVKGKAVDSQQCYGGGEGTSFNASKVGNLVDDVFVDFSALIIDN</sequence>
<reference evidence="1 2" key="1">
    <citation type="submission" date="2019-08" db="EMBL/GenBank/DDBJ databases">
        <title>Draft genome sequences of two oriental melons (Cucumis melo L. var makuwa).</title>
        <authorList>
            <person name="Kwon S.-Y."/>
        </authorList>
    </citation>
    <scope>NUCLEOTIDE SEQUENCE [LARGE SCALE GENOMIC DNA]</scope>
    <source>
        <strain evidence="2">cv. Chang Bougi</strain>
        <tissue evidence="1">Leaf</tissue>
    </source>
</reference>
<gene>
    <name evidence="1" type="ORF">E5676_scaffold108G00350</name>
</gene>
<organism evidence="1 2">
    <name type="scientific">Cucumis melo var. makuwa</name>
    <name type="common">Oriental melon</name>
    <dbReference type="NCBI Taxonomy" id="1194695"/>
    <lineage>
        <taxon>Eukaryota</taxon>
        <taxon>Viridiplantae</taxon>
        <taxon>Streptophyta</taxon>
        <taxon>Embryophyta</taxon>
        <taxon>Tracheophyta</taxon>
        <taxon>Spermatophyta</taxon>
        <taxon>Magnoliopsida</taxon>
        <taxon>eudicotyledons</taxon>
        <taxon>Gunneridae</taxon>
        <taxon>Pentapetalae</taxon>
        <taxon>rosids</taxon>
        <taxon>fabids</taxon>
        <taxon>Cucurbitales</taxon>
        <taxon>Cucurbitaceae</taxon>
        <taxon>Benincaseae</taxon>
        <taxon>Cucumis</taxon>
    </lineage>
</organism>
<comment type="caution">
    <text evidence="1">The sequence shown here is derived from an EMBL/GenBank/DDBJ whole genome shotgun (WGS) entry which is preliminary data.</text>
</comment>
<evidence type="ECO:0000313" key="2">
    <source>
        <dbReference type="Proteomes" id="UP000321947"/>
    </source>
</evidence>
<name>A0A5D3C1Z8_CUCMM</name>
<protein>
    <submittedName>
        <fullName evidence="1">Uncharacterized protein</fullName>
    </submittedName>
</protein>
<dbReference type="Proteomes" id="UP000321947">
    <property type="component" value="Unassembled WGS sequence"/>
</dbReference>
<dbReference type="EMBL" id="SSTD01013924">
    <property type="protein sequence ID" value="TYK05228.1"/>
    <property type="molecule type" value="Genomic_DNA"/>
</dbReference>
<proteinExistence type="predicted"/>
<dbReference type="AlphaFoldDB" id="A0A5D3C1Z8"/>
<evidence type="ECO:0000313" key="1">
    <source>
        <dbReference type="EMBL" id="TYK05228.1"/>
    </source>
</evidence>
<accession>A0A5D3C1Z8</accession>